<dbReference type="InterPro" id="IPR009445">
    <property type="entry name" value="TMEM85/Emc4"/>
</dbReference>
<dbReference type="AlphaFoldDB" id="J4UJ70"/>
<evidence type="ECO:0000313" key="11">
    <source>
        <dbReference type="Proteomes" id="UP000002748"/>
    </source>
</evidence>
<evidence type="ECO:0000256" key="5">
    <source>
        <dbReference type="ARBA" id="ARBA00022824"/>
    </source>
</evidence>
<comment type="caution">
    <text evidence="10">The sequence shown here is derived from an EMBL/GenBank/DDBJ whole genome shotgun (WGS) entry which is preliminary data.</text>
</comment>
<evidence type="ECO:0000313" key="10">
    <source>
        <dbReference type="EMBL" id="EJT51810.1"/>
    </source>
</evidence>
<keyword evidence="5" id="KW-0256">Endoplasmic reticulum</keyword>
<evidence type="ECO:0000256" key="7">
    <source>
        <dbReference type="ARBA" id="ARBA00023136"/>
    </source>
</evidence>
<evidence type="ECO:0000256" key="2">
    <source>
        <dbReference type="ARBA" id="ARBA00007715"/>
    </source>
</evidence>
<evidence type="ECO:0000256" key="1">
    <source>
        <dbReference type="ARBA" id="ARBA00004477"/>
    </source>
</evidence>
<evidence type="ECO:0000256" key="9">
    <source>
        <dbReference type="SAM" id="Phobius"/>
    </source>
</evidence>
<keyword evidence="7 8" id="KW-0472">Membrane</keyword>
<dbReference type="EMBL" id="ALBS01000046">
    <property type="protein sequence ID" value="EJT51810.1"/>
    <property type="molecule type" value="Genomic_DNA"/>
</dbReference>
<dbReference type="PANTHER" id="PTHR19315">
    <property type="entry name" value="ER MEMBRANE PROTEIN COMPLEX SUBUNIT 4"/>
    <property type="match status" value="1"/>
</dbReference>
<evidence type="ECO:0000256" key="4">
    <source>
        <dbReference type="ARBA" id="ARBA00022692"/>
    </source>
</evidence>
<comment type="subcellular location">
    <subcellularLocation>
        <location evidence="1">Endoplasmic reticulum membrane</location>
        <topology evidence="1">Multi-pass membrane protein</topology>
    </subcellularLocation>
</comment>
<dbReference type="VEuPathDB" id="FungiDB:A1Q1_06948"/>
<feature type="transmembrane region" description="Helical" evidence="9">
    <location>
        <begin position="69"/>
        <end position="94"/>
    </location>
</feature>
<dbReference type="Pfam" id="PF06417">
    <property type="entry name" value="EMC4"/>
    <property type="match status" value="1"/>
</dbReference>
<comment type="similarity">
    <text evidence="2 8">Belongs to the EMC4 family.</text>
</comment>
<sequence length="179" mass="19317">MSVDYHTGASVSKSLPNPPGFAVSAAGGKVASGTTKKQNVGNANELKLKRAWEMAFAPAKSLPMQAIMLYFSGSGIQIFSLGMIFMLLTTPITAISNVFRTFEPLRTTNSKGELTYALIIPPMILYVACQLAVFGLGLYKCWTMGVLPTGRADWLQFETRPSPPEWSAVRGAALSMFGK</sequence>
<dbReference type="RefSeq" id="XP_014182672.1">
    <property type="nucleotide sequence ID" value="XM_014327197.1"/>
</dbReference>
<dbReference type="Proteomes" id="UP000002748">
    <property type="component" value="Unassembled WGS sequence"/>
</dbReference>
<feature type="transmembrane region" description="Helical" evidence="9">
    <location>
        <begin position="114"/>
        <end position="139"/>
    </location>
</feature>
<proteinExistence type="inferred from homology"/>
<dbReference type="GeneID" id="25990460"/>
<evidence type="ECO:0000256" key="6">
    <source>
        <dbReference type="ARBA" id="ARBA00022989"/>
    </source>
</evidence>
<evidence type="ECO:0000256" key="8">
    <source>
        <dbReference type="PIRNR" id="PIRNR017207"/>
    </source>
</evidence>
<name>J4UJ70_TRIAS</name>
<reference evidence="10 11" key="1">
    <citation type="journal article" date="2012" name="Eukaryot. Cell">
        <title>Draft genome sequence of CBS 2479, the standard type strain of Trichosporon asahii.</title>
        <authorList>
            <person name="Yang R.Y."/>
            <person name="Li H.T."/>
            <person name="Zhu H."/>
            <person name="Zhou G.P."/>
            <person name="Wang M."/>
            <person name="Wang L."/>
        </authorList>
    </citation>
    <scope>NUCLEOTIDE SEQUENCE [LARGE SCALE GENOMIC DNA]</scope>
    <source>
        <strain evidence="11">ATCC 90039 / CBS 2479 / JCM 2466 / KCTC 7840 / NCYC 2677 / UAMH 7654</strain>
    </source>
</reference>
<keyword evidence="4 9" id="KW-0812">Transmembrane</keyword>
<accession>J4UJ70</accession>
<keyword evidence="6 9" id="KW-1133">Transmembrane helix</keyword>
<organism evidence="10 11">
    <name type="scientific">Trichosporon asahii var. asahii (strain ATCC 90039 / CBS 2479 / JCM 2466 / KCTC 7840 / NBRC 103889/ NCYC 2677 / UAMH 7654)</name>
    <name type="common">Yeast</name>
    <dbReference type="NCBI Taxonomy" id="1186058"/>
    <lineage>
        <taxon>Eukaryota</taxon>
        <taxon>Fungi</taxon>
        <taxon>Dikarya</taxon>
        <taxon>Basidiomycota</taxon>
        <taxon>Agaricomycotina</taxon>
        <taxon>Tremellomycetes</taxon>
        <taxon>Trichosporonales</taxon>
        <taxon>Trichosporonaceae</taxon>
        <taxon>Trichosporon</taxon>
    </lineage>
</organism>
<dbReference type="PIRSF" id="PIRSF017207">
    <property type="entry name" value="UCP017207_TM-p85"/>
    <property type="match status" value="1"/>
</dbReference>
<dbReference type="OrthoDB" id="369569at2759"/>
<dbReference type="HOGENOM" id="CLU_098404_1_2_1"/>
<dbReference type="GO" id="GO:0005789">
    <property type="term" value="C:endoplasmic reticulum membrane"/>
    <property type="evidence" value="ECO:0007669"/>
    <property type="project" value="UniProtKB-SubCell"/>
</dbReference>
<dbReference type="KEGG" id="tasa:A1Q1_06948"/>
<evidence type="ECO:0000256" key="3">
    <source>
        <dbReference type="ARBA" id="ARBA00020820"/>
    </source>
</evidence>
<protein>
    <recommendedName>
        <fullName evidence="3 8">ER membrane protein complex subunit 4</fullName>
    </recommendedName>
</protein>
<gene>
    <name evidence="10" type="ORF">A1Q1_06948</name>
</gene>